<evidence type="ECO:0000313" key="2">
    <source>
        <dbReference type="EMBL" id="CAB4052349.1"/>
    </source>
</evidence>
<proteinExistence type="predicted"/>
<dbReference type="GeneID" id="27800355"/>
<evidence type="ECO:0008006" key="5">
    <source>
        <dbReference type="Google" id="ProtNLM"/>
    </source>
</evidence>
<dbReference type="Proteomes" id="UP000494249">
    <property type="component" value="Unassembled WGS sequence"/>
</dbReference>
<protein>
    <recommendedName>
        <fullName evidence="5">TfoX N-terminal domain-containing protein</fullName>
    </recommendedName>
</protein>
<dbReference type="EMBL" id="CADIKB010000025">
    <property type="protein sequence ID" value="CAB3716981.1"/>
    <property type="molecule type" value="Genomic_DNA"/>
</dbReference>
<evidence type="ECO:0000313" key="1">
    <source>
        <dbReference type="EMBL" id="CAB3716981.1"/>
    </source>
</evidence>
<sequence>MGSTVKNSLLWVFDPLNDDAGFMRKRMFGFEAAYMDGLLCLSVGNGEEPWNGLLVCTSRERHADLVREFPELAPHPVLGKWLYLSQRNEDFEAIAGTLVKLVSRRDSRIGVEPGAKKKKSKKVMGS</sequence>
<evidence type="ECO:0000313" key="3">
    <source>
        <dbReference type="Proteomes" id="UP000494102"/>
    </source>
</evidence>
<accession>A0A6J5BSJ9</accession>
<reference evidence="3 4" key="1">
    <citation type="submission" date="2020-04" db="EMBL/GenBank/DDBJ databases">
        <authorList>
            <person name="De Canck E."/>
        </authorList>
    </citation>
    <scope>NUCLEOTIDE SEQUENCE [LARGE SCALE GENOMIC DNA]</scope>
    <source>
        <strain evidence="1 4">LMG 22037</strain>
        <strain evidence="2 3">LMG 9964</strain>
    </source>
</reference>
<dbReference type="Proteomes" id="UP000494102">
    <property type="component" value="Unassembled WGS sequence"/>
</dbReference>
<evidence type="ECO:0000313" key="4">
    <source>
        <dbReference type="Proteomes" id="UP000494249"/>
    </source>
</evidence>
<name>A0A6J5BSJ9_9BURK</name>
<dbReference type="EMBL" id="CADILN010000014">
    <property type="protein sequence ID" value="CAB4052349.1"/>
    <property type="molecule type" value="Genomic_DNA"/>
</dbReference>
<organism evidence="1 4">
    <name type="scientific">Paraburkholderia phenoliruptrix</name>
    <dbReference type="NCBI Taxonomy" id="252970"/>
    <lineage>
        <taxon>Bacteria</taxon>
        <taxon>Pseudomonadati</taxon>
        <taxon>Pseudomonadota</taxon>
        <taxon>Betaproteobacteria</taxon>
        <taxon>Burkholderiales</taxon>
        <taxon>Burkholderiaceae</taxon>
        <taxon>Paraburkholderia</taxon>
    </lineage>
</organism>
<dbReference type="AlphaFoldDB" id="A0A6J5BSJ9"/>
<gene>
    <name evidence="1" type="ORF">LMG22037_04435</name>
    <name evidence="2" type="ORF">LMG9964_06038</name>
</gene>
<dbReference type="RefSeq" id="WP_013591529.1">
    <property type="nucleotide sequence ID" value="NZ_CADFGL010000023.1"/>
</dbReference>